<dbReference type="InterPro" id="IPR015807">
    <property type="entry name" value="His-tRNA-ligase"/>
</dbReference>
<dbReference type="InterPro" id="IPR036621">
    <property type="entry name" value="Anticodon-bd_dom_sf"/>
</dbReference>
<dbReference type="Proteomes" id="UP001192346">
    <property type="component" value="Unassembled WGS sequence"/>
</dbReference>
<comment type="similarity">
    <text evidence="1 7">Belongs to the class-II aminoacyl-tRNA synthetase family.</text>
</comment>
<reference evidence="9" key="1">
    <citation type="submission" date="2019-10" db="EMBL/GenBank/DDBJ databases">
        <title>Whole Genome Sequencing and Characterization of Texas Phoenix Palm Decline Phytoplasma Belongs to Lethal Yellowing (16SrIV) Group.</title>
        <authorList>
            <person name="Bao M."/>
        </authorList>
    </citation>
    <scope>NUCLEOTIDE SEQUENCE [LARGE SCALE GENOMIC DNA]</scope>
    <source>
        <strain evidence="9">ACPD</strain>
    </source>
</reference>
<dbReference type="Pfam" id="PF13393">
    <property type="entry name" value="tRNA-synt_His"/>
    <property type="match status" value="2"/>
</dbReference>
<sequence length="429" mass="51262">MKIMQKINKIKGTKDLIFEELEKWKFVENKAKEIFHIYNLQEIRTPILEYNEVFYRSNQFSDMVMKETFKFKDKKDRIIVLRPEGTASIVRSYIENKLNYLEKTYKFFYIGPFFRYERPQKGRYRQFHQIGVEILNFKNFLSEIEIILIIQEILQMFKLTTALIKINTLGDKITRDNFLNVFAPYIEKNKQFLCELCLIRINKNILRIFDCKKCCEKEFFKKSPVILDFLSKESFLKFEKITNILKNKKINFQIEPKLVRGLDYYNDLVFEIVIPSSYGKDIVLGGGGSYNELISLFGGKNSNSIGFAFGLERLIEILDENNFFQNLNKKNNLDVFLLVLEEQFLSKSFDFLYKLRQNKIISEMNYNNFNFEKNLKKILKEKPKYIIFIGQKEIKNNKLTIKKVDTEFVYILNEKETIEFLIKELSSEK</sequence>
<dbReference type="PANTHER" id="PTHR43707">
    <property type="entry name" value="HISTIDYL-TRNA SYNTHETASE"/>
    <property type="match status" value="1"/>
</dbReference>
<keyword evidence="5 7" id="KW-0030">Aminoacyl-tRNA synthetase</keyword>
<evidence type="ECO:0000256" key="6">
    <source>
        <dbReference type="ARBA" id="ARBA00047639"/>
    </source>
</evidence>
<keyword evidence="4 7" id="KW-0067">ATP-binding</keyword>
<dbReference type="PANTHER" id="PTHR43707:SF1">
    <property type="entry name" value="HISTIDINE--TRNA LIGASE, MITOCHONDRIAL-RELATED"/>
    <property type="match status" value="1"/>
</dbReference>
<dbReference type="InterPro" id="IPR004516">
    <property type="entry name" value="HisRS/HisZ"/>
</dbReference>
<evidence type="ECO:0000256" key="2">
    <source>
        <dbReference type="ARBA" id="ARBA00022490"/>
    </source>
</evidence>
<keyword evidence="7 9" id="KW-0436">Ligase</keyword>
<evidence type="ECO:0000259" key="8">
    <source>
        <dbReference type="PROSITE" id="PS50862"/>
    </source>
</evidence>
<dbReference type="PROSITE" id="PS50862">
    <property type="entry name" value="AA_TRNA_LIGASE_II"/>
    <property type="match status" value="1"/>
</dbReference>
<evidence type="ECO:0000256" key="4">
    <source>
        <dbReference type="ARBA" id="ARBA00022840"/>
    </source>
</evidence>
<gene>
    <name evidence="7" type="primary">hisS</name>
    <name evidence="9" type="ORF">FEF22_001860</name>
</gene>
<dbReference type="InterPro" id="IPR006195">
    <property type="entry name" value="aa-tRNA-synth_II"/>
</dbReference>
<dbReference type="InterPro" id="IPR041715">
    <property type="entry name" value="HisRS-like_core"/>
</dbReference>
<keyword evidence="7" id="KW-0648">Protein biosynthesis</keyword>
<keyword evidence="2 7" id="KW-0963">Cytoplasm</keyword>
<feature type="domain" description="Aminoacyl-transfer RNA synthetases class-II family profile" evidence="8">
    <location>
        <begin position="27"/>
        <end position="341"/>
    </location>
</feature>
<evidence type="ECO:0000313" key="9">
    <source>
        <dbReference type="EMBL" id="MBP3059520.1"/>
    </source>
</evidence>
<dbReference type="EMBL" id="VBRA02000009">
    <property type="protein sequence ID" value="MBP3059520.1"/>
    <property type="molecule type" value="Genomic_DNA"/>
</dbReference>
<comment type="subcellular location">
    <subcellularLocation>
        <location evidence="7">Cytoplasm</location>
    </subcellularLocation>
</comment>
<dbReference type="PIRSF" id="PIRSF001549">
    <property type="entry name" value="His-tRNA_synth"/>
    <property type="match status" value="1"/>
</dbReference>
<organism evidence="9 10">
    <name type="scientific">Texas Phoenix palm phytoplasma</name>
    <dbReference type="NCBI Taxonomy" id="176709"/>
    <lineage>
        <taxon>Bacteria</taxon>
        <taxon>Bacillati</taxon>
        <taxon>Mycoplasmatota</taxon>
        <taxon>Mollicutes</taxon>
        <taxon>Acholeplasmatales</taxon>
        <taxon>Acholeplasmataceae</taxon>
        <taxon>Candidatus Phytoplasma</taxon>
        <taxon>16SrIV (Coconut lethal yellows group)</taxon>
    </lineage>
</organism>
<evidence type="ECO:0000256" key="1">
    <source>
        <dbReference type="ARBA" id="ARBA00008226"/>
    </source>
</evidence>
<dbReference type="HAMAP" id="MF_00127">
    <property type="entry name" value="His_tRNA_synth"/>
    <property type="match status" value="1"/>
</dbReference>
<comment type="caution">
    <text evidence="9">The sequence shown here is derived from an EMBL/GenBank/DDBJ whole genome shotgun (WGS) entry which is preliminary data.</text>
</comment>
<dbReference type="Gene3D" id="3.30.930.10">
    <property type="entry name" value="Bira Bifunctional Protein, Domain 2"/>
    <property type="match status" value="1"/>
</dbReference>
<dbReference type="GO" id="GO:0004821">
    <property type="term" value="F:histidine-tRNA ligase activity"/>
    <property type="evidence" value="ECO:0007669"/>
    <property type="project" value="UniProtKB-EC"/>
</dbReference>
<protein>
    <recommendedName>
        <fullName evidence="7">Histidine--tRNA ligase</fullName>
        <ecNumber evidence="7">6.1.1.21</ecNumber>
    </recommendedName>
    <alternativeName>
        <fullName evidence="7">Histidyl-tRNA synthetase</fullName>
        <shortName evidence="7">HisRS</shortName>
    </alternativeName>
</protein>
<dbReference type="Gene3D" id="3.40.50.800">
    <property type="entry name" value="Anticodon-binding domain"/>
    <property type="match status" value="1"/>
</dbReference>
<dbReference type="CDD" id="cd00773">
    <property type="entry name" value="HisRS-like_core"/>
    <property type="match status" value="1"/>
</dbReference>
<evidence type="ECO:0000256" key="3">
    <source>
        <dbReference type="ARBA" id="ARBA00022741"/>
    </source>
</evidence>
<comment type="subunit">
    <text evidence="7">Homodimer.</text>
</comment>
<evidence type="ECO:0000256" key="7">
    <source>
        <dbReference type="HAMAP-Rule" id="MF_00127"/>
    </source>
</evidence>
<dbReference type="NCBIfam" id="TIGR00442">
    <property type="entry name" value="hisS"/>
    <property type="match status" value="1"/>
</dbReference>
<name>A0ABS5BIU8_9MOLU</name>
<dbReference type="SUPFAM" id="SSF52954">
    <property type="entry name" value="Class II aaRS ABD-related"/>
    <property type="match status" value="1"/>
</dbReference>
<dbReference type="InterPro" id="IPR045864">
    <property type="entry name" value="aa-tRNA-synth_II/BPL/LPL"/>
</dbReference>
<evidence type="ECO:0000256" key="5">
    <source>
        <dbReference type="ARBA" id="ARBA00023146"/>
    </source>
</evidence>
<comment type="catalytic activity">
    <reaction evidence="6 7">
        <text>tRNA(His) + L-histidine + ATP = L-histidyl-tRNA(His) + AMP + diphosphate + H(+)</text>
        <dbReference type="Rhea" id="RHEA:17313"/>
        <dbReference type="Rhea" id="RHEA-COMP:9665"/>
        <dbReference type="Rhea" id="RHEA-COMP:9689"/>
        <dbReference type="ChEBI" id="CHEBI:15378"/>
        <dbReference type="ChEBI" id="CHEBI:30616"/>
        <dbReference type="ChEBI" id="CHEBI:33019"/>
        <dbReference type="ChEBI" id="CHEBI:57595"/>
        <dbReference type="ChEBI" id="CHEBI:78442"/>
        <dbReference type="ChEBI" id="CHEBI:78527"/>
        <dbReference type="ChEBI" id="CHEBI:456215"/>
        <dbReference type="EC" id="6.1.1.21"/>
    </reaction>
</comment>
<accession>A0ABS5BIU8</accession>
<dbReference type="Pfam" id="PF03129">
    <property type="entry name" value="HGTP_anticodon"/>
    <property type="match status" value="1"/>
</dbReference>
<evidence type="ECO:0000313" key="10">
    <source>
        <dbReference type="Proteomes" id="UP001192346"/>
    </source>
</evidence>
<dbReference type="SUPFAM" id="SSF55681">
    <property type="entry name" value="Class II aaRS and biotin synthetases"/>
    <property type="match status" value="1"/>
</dbReference>
<dbReference type="EC" id="6.1.1.21" evidence="7"/>
<dbReference type="InterPro" id="IPR004154">
    <property type="entry name" value="Anticodon-bd"/>
</dbReference>
<keyword evidence="3 7" id="KW-0547">Nucleotide-binding</keyword>
<keyword evidence="10" id="KW-1185">Reference proteome</keyword>
<proteinExistence type="inferred from homology"/>